<name>A0AAJ1X0R6_9HYPH</name>
<organism evidence="2 3">
    <name type="scientific">Methylobacterium brachiatum</name>
    <dbReference type="NCBI Taxonomy" id="269660"/>
    <lineage>
        <taxon>Bacteria</taxon>
        <taxon>Pseudomonadati</taxon>
        <taxon>Pseudomonadota</taxon>
        <taxon>Alphaproteobacteria</taxon>
        <taxon>Hyphomicrobiales</taxon>
        <taxon>Methylobacteriaceae</taxon>
        <taxon>Methylobacterium</taxon>
    </lineage>
</organism>
<evidence type="ECO:0000256" key="1">
    <source>
        <dbReference type="SAM" id="MobiDB-lite"/>
    </source>
</evidence>
<dbReference type="EMBL" id="JAUSWL010000016">
    <property type="protein sequence ID" value="MDQ0546688.1"/>
    <property type="molecule type" value="Genomic_DNA"/>
</dbReference>
<sequence length="101" mass="11295">MSTVYMEPNVARERSSNGDAHRLGDTMLDERVERAASEAVADVAMNVRDWGATDEEAQAVQEAMRFGLLRQFDKAERTLIDSGFEGNILNMLMTEIRRSAA</sequence>
<reference evidence="2" key="1">
    <citation type="submission" date="2023-07" db="EMBL/GenBank/DDBJ databases">
        <title>Genomic Encyclopedia of Type Strains, Phase IV (KMG-IV): sequencing the most valuable type-strain genomes for metagenomic binning, comparative biology and taxonomic classification.</title>
        <authorList>
            <person name="Goeker M."/>
        </authorList>
    </citation>
    <scope>NUCLEOTIDE SEQUENCE</scope>
    <source>
        <strain evidence="2">DSM 19569</strain>
    </source>
</reference>
<evidence type="ECO:0000313" key="3">
    <source>
        <dbReference type="Proteomes" id="UP001223420"/>
    </source>
</evidence>
<dbReference type="AlphaFoldDB" id="A0AAJ1X0R6"/>
<proteinExistence type="predicted"/>
<accession>A0AAJ1X0R6</accession>
<comment type="caution">
    <text evidence="2">The sequence shown here is derived from an EMBL/GenBank/DDBJ whole genome shotgun (WGS) entry which is preliminary data.</text>
</comment>
<protein>
    <submittedName>
        <fullName evidence="2">Uncharacterized protein</fullName>
    </submittedName>
</protein>
<gene>
    <name evidence="2" type="ORF">QO001_005640</name>
</gene>
<feature type="region of interest" description="Disordered" evidence="1">
    <location>
        <begin position="1"/>
        <end position="24"/>
    </location>
</feature>
<dbReference type="RefSeq" id="WP_230368439.1">
    <property type="nucleotide sequence ID" value="NZ_JAJALK010000030.1"/>
</dbReference>
<evidence type="ECO:0000313" key="2">
    <source>
        <dbReference type="EMBL" id="MDQ0546688.1"/>
    </source>
</evidence>
<dbReference type="Proteomes" id="UP001223420">
    <property type="component" value="Unassembled WGS sequence"/>
</dbReference>
<feature type="compositionally biased region" description="Basic and acidic residues" evidence="1">
    <location>
        <begin position="10"/>
        <end position="24"/>
    </location>
</feature>